<comment type="caution">
    <text evidence="2">The sequence shown here is derived from an EMBL/GenBank/DDBJ whole genome shotgun (WGS) entry which is preliminary data.</text>
</comment>
<dbReference type="AlphaFoldDB" id="A0A6S7GWC2"/>
<dbReference type="Proteomes" id="UP001152795">
    <property type="component" value="Unassembled WGS sequence"/>
</dbReference>
<reference evidence="2" key="1">
    <citation type="submission" date="2020-04" db="EMBL/GenBank/DDBJ databases">
        <authorList>
            <person name="Alioto T."/>
            <person name="Alioto T."/>
            <person name="Gomez Garrido J."/>
        </authorList>
    </citation>
    <scope>NUCLEOTIDE SEQUENCE</scope>
    <source>
        <strain evidence="2">A484AB</strain>
    </source>
</reference>
<dbReference type="EMBL" id="CACRXK020002758">
    <property type="protein sequence ID" value="CAB3995905.1"/>
    <property type="molecule type" value="Genomic_DNA"/>
</dbReference>
<keyword evidence="3" id="KW-1185">Reference proteome</keyword>
<sequence length="66" mass="7778">MVHSVEYRRKLRNSRKKRKRAERSIARFKVKGEAEKRSECFLIMGKSSPFCALVLRITILVQKVLT</sequence>
<protein>
    <submittedName>
        <fullName evidence="2">Uncharacterized protein</fullName>
    </submittedName>
</protein>
<proteinExistence type="predicted"/>
<feature type="region of interest" description="Disordered" evidence="1">
    <location>
        <begin position="1"/>
        <end position="23"/>
    </location>
</feature>
<gene>
    <name evidence="2" type="ORF">PACLA_8A046170</name>
</gene>
<feature type="non-terminal residue" evidence="2">
    <location>
        <position position="66"/>
    </location>
</feature>
<evidence type="ECO:0000256" key="1">
    <source>
        <dbReference type="SAM" id="MobiDB-lite"/>
    </source>
</evidence>
<accession>A0A6S7GWC2</accession>
<name>A0A6S7GWC2_PARCT</name>
<feature type="compositionally biased region" description="Basic residues" evidence="1">
    <location>
        <begin position="9"/>
        <end position="21"/>
    </location>
</feature>
<evidence type="ECO:0000313" key="3">
    <source>
        <dbReference type="Proteomes" id="UP001152795"/>
    </source>
</evidence>
<evidence type="ECO:0000313" key="2">
    <source>
        <dbReference type="EMBL" id="CAB3995905.1"/>
    </source>
</evidence>
<organism evidence="2 3">
    <name type="scientific">Paramuricea clavata</name>
    <name type="common">Red gorgonian</name>
    <name type="synonym">Violescent sea-whip</name>
    <dbReference type="NCBI Taxonomy" id="317549"/>
    <lineage>
        <taxon>Eukaryota</taxon>
        <taxon>Metazoa</taxon>
        <taxon>Cnidaria</taxon>
        <taxon>Anthozoa</taxon>
        <taxon>Octocorallia</taxon>
        <taxon>Malacalcyonacea</taxon>
        <taxon>Plexauridae</taxon>
        <taxon>Paramuricea</taxon>
    </lineage>
</organism>